<gene>
    <name evidence="3" type="ORF">GNZ13_45790</name>
</gene>
<feature type="domain" description="Nucleotide modification associated" evidence="2">
    <location>
        <begin position="3"/>
        <end position="191"/>
    </location>
</feature>
<comment type="caution">
    <text evidence="3">The sequence shown here is derived from an EMBL/GenBank/DDBJ whole genome shotgun (WGS) entry which is preliminary data.</text>
</comment>
<dbReference type="EMBL" id="WOEZ01000277">
    <property type="protein sequence ID" value="NPT61648.1"/>
    <property type="molecule type" value="Genomic_DNA"/>
</dbReference>
<name>A0A972SMZ1_9BURK</name>
<dbReference type="Proteomes" id="UP000655523">
    <property type="component" value="Unassembled WGS sequence"/>
</dbReference>
<evidence type="ECO:0000256" key="1">
    <source>
        <dbReference type="SAM" id="MobiDB-lite"/>
    </source>
</evidence>
<sequence>MKLLKYVMTSDTGLAPNPYFDICSLALCTPNHMNARLRPGDWVVGHSCKATGNHLIYAMRLTKVLDMDRYFREYPQKRPVLNGEPEQRYGDNLYFREGAHWRRVPSPGHNSVDSFAQDRGKLVFLAEGSGNFWYFGAASSMPESLAFADRFPGLILRRQGFKYVYDVETIEKFVHWLESIGTRGRFGDPRDKEPDNHRHYLTAIEPQHVWQEACGEASPESLAIAEADHVGANHTRQTESRGCGTPSPRQYAEMRTASGTCGSR</sequence>
<proteinExistence type="predicted"/>
<evidence type="ECO:0000259" key="2">
    <source>
        <dbReference type="Pfam" id="PF18753"/>
    </source>
</evidence>
<dbReference type="InterPro" id="IPR041180">
    <property type="entry name" value="Nmad2"/>
</dbReference>
<evidence type="ECO:0000313" key="3">
    <source>
        <dbReference type="EMBL" id="NPT61648.1"/>
    </source>
</evidence>
<feature type="region of interest" description="Disordered" evidence="1">
    <location>
        <begin position="231"/>
        <end position="264"/>
    </location>
</feature>
<keyword evidence="4" id="KW-1185">Reference proteome</keyword>
<dbReference type="RefSeq" id="WP_172177447.1">
    <property type="nucleotide sequence ID" value="NZ_WOEZ01000277.1"/>
</dbReference>
<dbReference type="AlphaFoldDB" id="A0A972SMZ1"/>
<reference evidence="3 4" key="1">
    <citation type="submission" date="2019-11" db="EMBL/GenBank/DDBJ databases">
        <title>Metabolism of dissolved organic matter in forest soils.</title>
        <authorList>
            <person name="Cyle K.T."/>
            <person name="Wilhelm R.C."/>
            <person name="Martinez C.E."/>
        </authorList>
    </citation>
    <scope>NUCLEOTIDE SEQUENCE [LARGE SCALE GENOMIC DNA]</scope>
    <source>
        <strain evidence="3 4">5N</strain>
    </source>
</reference>
<dbReference type="Pfam" id="PF18753">
    <property type="entry name" value="Nmad2"/>
    <property type="match status" value="1"/>
</dbReference>
<organism evidence="3 4">
    <name type="scientific">Paraburkholderia elongata</name>
    <dbReference type="NCBI Taxonomy" id="2675747"/>
    <lineage>
        <taxon>Bacteria</taxon>
        <taxon>Pseudomonadati</taxon>
        <taxon>Pseudomonadota</taxon>
        <taxon>Betaproteobacteria</taxon>
        <taxon>Burkholderiales</taxon>
        <taxon>Burkholderiaceae</taxon>
        <taxon>Paraburkholderia</taxon>
    </lineage>
</organism>
<evidence type="ECO:0000313" key="4">
    <source>
        <dbReference type="Proteomes" id="UP000655523"/>
    </source>
</evidence>
<accession>A0A972SMZ1</accession>
<protein>
    <recommendedName>
        <fullName evidence="2">Nucleotide modification associated domain-containing protein</fullName>
    </recommendedName>
</protein>